<proteinExistence type="predicted"/>
<dbReference type="AlphaFoldDB" id="A0A3L8PV51"/>
<accession>A0A3L8PV51</accession>
<evidence type="ECO:0000313" key="1">
    <source>
        <dbReference type="EMBL" id="RLV57922.1"/>
    </source>
</evidence>
<dbReference type="EMBL" id="QZEI01000119">
    <property type="protein sequence ID" value="RLV57922.1"/>
    <property type="molecule type" value="Genomic_DNA"/>
</dbReference>
<evidence type="ECO:0000313" key="2">
    <source>
        <dbReference type="Proteomes" id="UP000281474"/>
    </source>
</evidence>
<keyword evidence="2" id="KW-1185">Reference proteome</keyword>
<sequence>MKMLQSDYIAFQQSPEVTLEVKSELSSLQKLARMSVTLMAENTERFKNSNTDSVSQKEMMMLIADKTLMSMANLVEEMNFVDQQNSNDFASTMNFSDKTMLTGMVSMNDVANQVAVQKAKKNSTVVNVAEMALHSLSGFNTFYSEVTAEGPKSDI</sequence>
<reference evidence="1 2" key="1">
    <citation type="submission" date="2018-09" db="EMBL/GenBank/DDBJ databases">
        <title>Phylogeny of the Shewanellaceae, and recommendation for two new genera, Pseudoshewanella and Parashewanella.</title>
        <authorList>
            <person name="Wang G."/>
        </authorList>
    </citation>
    <scope>NUCLEOTIDE SEQUENCE [LARGE SCALE GENOMIC DNA]</scope>
    <source>
        <strain evidence="1 2">C51</strain>
    </source>
</reference>
<name>A0A3L8PV51_9GAMM</name>
<protein>
    <submittedName>
        <fullName evidence="1">Uncharacterized protein</fullName>
    </submittedName>
</protein>
<gene>
    <name evidence="1" type="ORF">D5018_20020</name>
</gene>
<dbReference type="Proteomes" id="UP000281474">
    <property type="component" value="Unassembled WGS sequence"/>
</dbReference>
<comment type="caution">
    <text evidence="1">The sequence shown here is derived from an EMBL/GenBank/DDBJ whole genome shotgun (WGS) entry which is preliminary data.</text>
</comment>
<organism evidence="1 2">
    <name type="scientific">Parashewanella curva</name>
    <dbReference type="NCBI Taxonomy" id="2338552"/>
    <lineage>
        <taxon>Bacteria</taxon>
        <taxon>Pseudomonadati</taxon>
        <taxon>Pseudomonadota</taxon>
        <taxon>Gammaproteobacteria</taxon>
        <taxon>Alteromonadales</taxon>
        <taxon>Shewanellaceae</taxon>
        <taxon>Parashewanella</taxon>
    </lineage>
</organism>